<feature type="transmembrane region" description="Helical" evidence="6">
    <location>
        <begin position="326"/>
        <end position="347"/>
    </location>
</feature>
<evidence type="ECO:0000256" key="4">
    <source>
        <dbReference type="ARBA" id="ARBA00022989"/>
    </source>
</evidence>
<comment type="subcellular location">
    <subcellularLocation>
        <location evidence="1">Cell membrane</location>
        <topology evidence="1">Multi-pass membrane protein</topology>
    </subcellularLocation>
</comment>
<keyword evidence="3 6" id="KW-0812">Transmembrane</keyword>
<evidence type="ECO:0000256" key="2">
    <source>
        <dbReference type="ARBA" id="ARBA00022475"/>
    </source>
</evidence>
<sequence>MPNFYSIIPPLAAIMGAAITKRIIPSLVLGLLAGTFLQSGGSLLGSVLLAGQTLAGVVSEESHAYIILFLFSFGALAEIFKVGGGISGFAKLTEPYIKTERGALLSVLWASPVTFLDCCFHTIATGAISKPLLEKVDGSKDKLALIVNTTSSQLIALIPFATTYVGYILGVIGSSMAQVGLTGNPYRLYLSAIALNFYSISMLGISFLAIFYSFQFNWLKLAQPAYKPEVGTGDHDSHEAHDEHHYQEKVPPRIANLLLPLIFLLALITYLLWWTGQAKGAASLVEALLNADYEKAIFVATFATLVGTTLLYALQKIPMKELQSHFLSGGTEMLPPIVILTLAWALTGITQQLGFSPFIGSLLGNTLPPQLVPVIVFALGGLASYFMGSSWGTWALIMPLALSLAVTTGANVPLVVGAVLAGGSIGDNLSPLGETPVLTAAVMDIPVTSHISYVLPYGLVAIGTAALLYLALGYALL</sequence>
<protein>
    <submittedName>
        <fullName evidence="8">Na+/H+ antiporter NhaC</fullName>
    </submittedName>
</protein>
<evidence type="ECO:0000259" key="7">
    <source>
        <dbReference type="Pfam" id="PF03553"/>
    </source>
</evidence>
<reference evidence="8 9" key="1">
    <citation type="submission" date="2016-10" db="EMBL/GenBank/DDBJ databases">
        <authorList>
            <person name="de Groot N.N."/>
        </authorList>
    </citation>
    <scope>NUCLEOTIDE SEQUENCE [LARGE SCALE GENOMIC DNA]</scope>
    <source>
        <strain evidence="8 9">DSM 13305</strain>
    </source>
</reference>
<keyword evidence="5 6" id="KW-0472">Membrane</keyword>
<dbReference type="InterPro" id="IPR018461">
    <property type="entry name" value="Na/H_Antiport_NhaC-like_C"/>
</dbReference>
<evidence type="ECO:0000256" key="3">
    <source>
        <dbReference type="ARBA" id="ARBA00022692"/>
    </source>
</evidence>
<feature type="transmembrane region" description="Helical" evidence="6">
    <location>
        <begin position="254"/>
        <end position="276"/>
    </location>
</feature>
<evidence type="ECO:0000256" key="5">
    <source>
        <dbReference type="ARBA" id="ARBA00023136"/>
    </source>
</evidence>
<feature type="transmembrane region" description="Helical" evidence="6">
    <location>
        <begin position="454"/>
        <end position="476"/>
    </location>
</feature>
<dbReference type="GO" id="GO:0005886">
    <property type="term" value="C:plasma membrane"/>
    <property type="evidence" value="ECO:0007669"/>
    <property type="project" value="UniProtKB-SubCell"/>
</dbReference>
<feature type="transmembrane region" description="Helical" evidence="6">
    <location>
        <begin position="188"/>
        <end position="214"/>
    </location>
</feature>
<feature type="domain" description="Na+/H+ antiporter NhaC-like C-terminal" evidence="7">
    <location>
        <begin position="161"/>
        <end position="473"/>
    </location>
</feature>
<evidence type="ECO:0000313" key="8">
    <source>
        <dbReference type="EMBL" id="SEP32236.1"/>
    </source>
</evidence>
<evidence type="ECO:0000256" key="1">
    <source>
        <dbReference type="ARBA" id="ARBA00004651"/>
    </source>
</evidence>
<dbReference type="PANTHER" id="PTHR43478:SF1">
    <property type="entry name" value="NA+_H+ ANTIPORTER NHAC-LIKE C-TERMINAL DOMAIN-CONTAINING PROTEIN"/>
    <property type="match status" value="1"/>
</dbReference>
<evidence type="ECO:0000256" key="6">
    <source>
        <dbReference type="SAM" id="Phobius"/>
    </source>
</evidence>
<feature type="transmembrane region" description="Helical" evidence="6">
    <location>
        <begin position="367"/>
        <end position="388"/>
    </location>
</feature>
<keyword evidence="9" id="KW-1185">Reference proteome</keyword>
<keyword evidence="2" id="KW-1003">Cell membrane</keyword>
<evidence type="ECO:0000313" key="9">
    <source>
        <dbReference type="Proteomes" id="UP000198847"/>
    </source>
</evidence>
<proteinExistence type="predicted"/>
<dbReference type="STRING" id="112903.SAMN04490178_11894"/>
<feature type="transmembrane region" description="Helical" evidence="6">
    <location>
        <begin position="65"/>
        <end position="90"/>
    </location>
</feature>
<dbReference type="AlphaFoldDB" id="A0A1H8WX67"/>
<organism evidence="8 9">
    <name type="scientific">Propionispora vibrioides</name>
    <dbReference type="NCBI Taxonomy" id="112903"/>
    <lineage>
        <taxon>Bacteria</taxon>
        <taxon>Bacillati</taxon>
        <taxon>Bacillota</taxon>
        <taxon>Negativicutes</taxon>
        <taxon>Selenomonadales</taxon>
        <taxon>Sporomusaceae</taxon>
        <taxon>Propionispora</taxon>
    </lineage>
</organism>
<dbReference type="Proteomes" id="UP000198847">
    <property type="component" value="Unassembled WGS sequence"/>
</dbReference>
<dbReference type="PANTHER" id="PTHR43478">
    <property type="entry name" value="NA+/H+ ANTIPORTER-RELATED"/>
    <property type="match status" value="1"/>
</dbReference>
<dbReference type="OrthoDB" id="9762978at2"/>
<accession>A0A1H8WX67</accession>
<dbReference type="RefSeq" id="WP_091748843.1">
    <property type="nucleotide sequence ID" value="NZ_FODY01000018.1"/>
</dbReference>
<feature type="transmembrane region" description="Helical" evidence="6">
    <location>
        <begin position="296"/>
        <end position="314"/>
    </location>
</feature>
<dbReference type="Pfam" id="PF03553">
    <property type="entry name" value="Na_H_antiporter"/>
    <property type="match status" value="1"/>
</dbReference>
<feature type="transmembrane region" description="Helical" evidence="6">
    <location>
        <begin position="400"/>
        <end position="421"/>
    </location>
</feature>
<name>A0A1H8WX67_9FIRM</name>
<gene>
    <name evidence="8" type="ORF">SAMN04490178_11894</name>
</gene>
<dbReference type="EMBL" id="FODY01000018">
    <property type="protein sequence ID" value="SEP32236.1"/>
    <property type="molecule type" value="Genomic_DNA"/>
</dbReference>
<feature type="transmembrane region" description="Helical" evidence="6">
    <location>
        <begin position="154"/>
        <end position="176"/>
    </location>
</feature>
<keyword evidence="4 6" id="KW-1133">Transmembrane helix</keyword>